<evidence type="ECO:0000256" key="1">
    <source>
        <dbReference type="ARBA" id="ARBA00022737"/>
    </source>
</evidence>
<evidence type="ECO:0000313" key="5">
    <source>
        <dbReference type="Proteomes" id="UP001431209"/>
    </source>
</evidence>
<dbReference type="Proteomes" id="UP001431209">
    <property type="component" value="Unassembled WGS sequence"/>
</dbReference>
<keyword evidence="1" id="KW-0677">Repeat</keyword>
<accession>A0AAW2ZLB2</accession>
<keyword evidence="5" id="KW-1185">Reference proteome</keyword>
<gene>
    <name evidence="4" type="ORF">AKO1_003961</name>
</gene>
<sequence>MVHDIPFDICYEIVGWFDIKELRLVYLLNRTFYNITLQHLTICGEGTTHTQHPLVQLSSLGCSGVMDEILKRNQGVLPDSMFENHNIKSLYPAKKDKNMHMMLRSMLLFDDRLDNQPAQWFLIVQNEIERGNLQGVKYILQKESLRHLISTRSFRRACKFGYIEVVEELLSNNIIEKAAIDDGLLYAAEENHIEIVNLLLTHGADPSIQHNQAFRSACRQGNYELVKLLLLEDVRINPCDIDFAAISYIVYNDDTRMMELLLRDPRMDLVRNKTELLRIAEQNPKMISLIEQFCTN</sequence>
<dbReference type="InterPro" id="IPR002110">
    <property type="entry name" value="Ankyrin_rpt"/>
</dbReference>
<organism evidence="4 5">
    <name type="scientific">Acrasis kona</name>
    <dbReference type="NCBI Taxonomy" id="1008807"/>
    <lineage>
        <taxon>Eukaryota</taxon>
        <taxon>Discoba</taxon>
        <taxon>Heterolobosea</taxon>
        <taxon>Tetramitia</taxon>
        <taxon>Eutetramitia</taxon>
        <taxon>Acrasidae</taxon>
        <taxon>Acrasis</taxon>
    </lineage>
</organism>
<evidence type="ECO:0000256" key="3">
    <source>
        <dbReference type="PROSITE-ProRule" id="PRU00023"/>
    </source>
</evidence>
<keyword evidence="2 3" id="KW-0040">ANK repeat</keyword>
<dbReference type="EMBL" id="JAOPGA020001708">
    <property type="protein sequence ID" value="KAL0490653.1"/>
    <property type="molecule type" value="Genomic_DNA"/>
</dbReference>
<dbReference type="InterPro" id="IPR036770">
    <property type="entry name" value="Ankyrin_rpt-contain_sf"/>
</dbReference>
<dbReference type="PROSITE" id="PS50088">
    <property type="entry name" value="ANK_REPEAT"/>
    <property type="match status" value="1"/>
</dbReference>
<dbReference type="Gene3D" id="1.25.40.20">
    <property type="entry name" value="Ankyrin repeat-containing domain"/>
    <property type="match status" value="1"/>
</dbReference>
<dbReference type="PANTHER" id="PTHR24198">
    <property type="entry name" value="ANKYRIN REPEAT AND PROTEIN KINASE DOMAIN-CONTAINING PROTEIN"/>
    <property type="match status" value="1"/>
</dbReference>
<protein>
    <submittedName>
        <fullName evidence="4">Ankyrin repeat-containing protein</fullName>
    </submittedName>
</protein>
<dbReference type="AlphaFoldDB" id="A0AAW2ZLB2"/>
<comment type="caution">
    <text evidence="4">The sequence shown here is derived from an EMBL/GenBank/DDBJ whole genome shotgun (WGS) entry which is preliminary data.</text>
</comment>
<name>A0AAW2ZLB2_9EUKA</name>
<proteinExistence type="predicted"/>
<reference evidence="4 5" key="1">
    <citation type="submission" date="2024-03" db="EMBL/GenBank/DDBJ databases">
        <title>The Acrasis kona genome and developmental transcriptomes reveal deep origins of eukaryotic multicellular pathways.</title>
        <authorList>
            <person name="Sheikh S."/>
            <person name="Fu C.-J."/>
            <person name="Brown M.W."/>
            <person name="Baldauf S.L."/>
        </authorList>
    </citation>
    <scope>NUCLEOTIDE SEQUENCE [LARGE SCALE GENOMIC DNA]</scope>
    <source>
        <strain evidence="4 5">ATCC MYA-3509</strain>
    </source>
</reference>
<feature type="repeat" description="ANK" evidence="3">
    <location>
        <begin position="184"/>
        <end position="211"/>
    </location>
</feature>
<evidence type="ECO:0000256" key="2">
    <source>
        <dbReference type="ARBA" id="ARBA00023043"/>
    </source>
</evidence>
<dbReference type="PANTHER" id="PTHR24198:SF165">
    <property type="entry name" value="ANKYRIN REPEAT-CONTAINING PROTEIN-RELATED"/>
    <property type="match status" value="1"/>
</dbReference>
<dbReference type="SMART" id="SM00248">
    <property type="entry name" value="ANK"/>
    <property type="match status" value="2"/>
</dbReference>
<evidence type="ECO:0000313" key="4">
    <source>
        <dbReference type="EMBL" id="KAL0490653.1"/>
    </source>
</evidence>
<dbReference type="SUPFAM" id="SSF48403">
    <property type="entry name" value="Ankyrin repeat"/>
    <property type="match status" value="1"/>
</dbReference>
<dbReference type="Pfam" id="PF12796">
    <property type="entry name" value="Ank_2"/>
    <property type="match status" value="1"/>
</dbReference>